<dbReference type="EMBL" id="JAUNZN010000002">
    <property type="protein sequence ID" value="KAK4826289.1"/>
    <property type="molecule type" value="Genomic_DNA"/>
</dbReference>
<evidence type="ECO:0000313" key="3">
    <source>
        <dbReference type="Proteomes" id="UP001333110"/>
    </source>
</evidence>
<sequence>MKGEQECMRKDLEKRPNGRSQKLQGVNNKLRARISKSCGNTKSCTLGDNTLHQYILGTKRLERSLEEKDLMVLLDNKLTMSQQCTLVAKKASSFWGCIRKSIAKSREVILPL</sequence>
<gene>
    <name evidence="2" type="ORF">QYF61_007136</name>
</gene>
<proteinExistence type="predicted"/>
<keyword evidence="3" id="KW-1185">Reference proteome</keyword>
<name>A0AAN7NI61_MYCAM</name>
<comment type="caution">
    <text evidence="2">The sequence shown here is derived from an EMBL/GenBank/DDBJ whole genome shotgun (WGS) entry which is preliminary data.</text>
</comment>
<organism evidence="2 3">
    <name type="scientific">Mycteria americana</name>
    <name type="common">Wood stork</name>
    <dbReference type="NCBI Taxonomy" id="33587"/>
    <lineage>
        <taxon>Eukaryota</taxon>
        <taxon>Metazoa</taxon>
        <taxon>Chordata</taxon>
        <taxon>Craniata</taxon>
        <taxon>Vertebrata</taxon>
        <taxon>Euteleostomi</taxon>
        <taxon>Archelosauria</taxon>
        <taxon>Archosauria</taxon>
        <taxon>Dinosauria</taxon>
        <taxon>Saurischia</taxon>
        <taxon>Theropoda</taxon>
        <taxon>Coelurosauria</taxon>
        <taxon>Aves</taxon>
        <taxon>Neognathae</taxon>
        <taxon>Neoaves</taxon>
        <taxon>Aequornithes</taxon>
        <taxon>Ciconiiformes</taxon>
        <taxon>Ciconiidae</taxon>
        <taxon>Mycteria</taxon>
    </lineage>
</organism>
<feature type="compositionally biased region" description="Basic and acidic residues" evidence="1">
    <location>
        <begin position="1"/>
        <end position="16"/>
    </location>
</feature>
<reference evidence="2 3" key="1">
    <citation type="journal article" date="2023" name="J. Hered.">
        <title>Chromosome-level genome of the wood stork (Mycteria americana) provides insight into avian chromosome evolution.</title>
        <authorList>
            <person name="Flamio R. Jr."/>
            <person name="Ramstad K.M."/>
        </authorList>
    </citation>
    <scope>NUCLEOTIDE SEQUENCE [LARGE SCALE GENOMIC DNA]</scope>
    <source>
        <strain evidence="2">JAX WOST 10</strain>
    </source>
</reference>
<evidence type="ECO:0000256" key="1">
    <source>
        <dbReference type="SAM" id="MobiDB-lite"/>
    </source>
</evidence>
<protein>
    <submittedName>
        <fullName evidence="2">Uncharacterized protein</fullName>
    </submittedName>
</protein>
<feature type="region of interest" description="Disordered" evidence="1">
    <location>
        <begin position="1"/>
        <end position="25"/>
    </location>
</feature>
<dbReference type="Proteomes" id="UP001333110">
    <property type="component" value="Unassembled WGS sequence"/>
</dbReference>
<accession>A0AAN7NI61</accession>
<dbReference type="AlphaFoldDB" id="A0AAN7NI61"/>
<evidence type="ECO:0000313" key="2">
    <source>
        <dbReference type="EMBL" id="KAK4826289.1"/>
    </source>
</evidence>